<sequence length="67" mass="7343">MLLRIWYALRSQETGTLTMAAFHTCTGTLSRAMTAAIQSLKPEGLDEGGLMPWPDRGLAAQMHRALP</sequence>
<gene>
    <name evidence="1" type="ORF">NMN56_026350</name>
</gene>
<dbReference type="Proteomes" id="UP001214441">
    <property type="component" value="Unassembled WGS sequence"/>
</dbReference>
<keyword evidence="2" id="KW-1185">Reference proteome</keyword>
<organism evidence="1 2">
    <name type="scientific">Streptomyces iconiensis</name>
    <dbReference type="NCBI Taxonomy" id="1384038"/>
    <lineage>
        <taxon>Bacteria</taxon>
        <taxon>Bacillati</taxon>
        <taxon>Actinomycetota</taxon>
        <taxon>Actinomycetes</taxon>
        <taxon>Kitasatosporales</taxon>
        <taxon>Streptomycetaceae</taxon>
        <taxon>Streptomyces</taxon>
    </lineage>
</organism>
<evidence type="ECO:0000313" key="2">
    <source>
        <dbReference type="Proteomes" id="UP001214441"/>
    </source>
</evidence>
<evidence type="ECO:0008006" key="3">
    <source>
        <dbReference type="Google" id="ProtNLM"/>
    </source>
</evidence>
<dbReference type="EMBL" id="JANCPR020000029">
    <property type="protein sequence ID" value="MDJ1135421.1"/>
    <property type="molecule type" value="Genomic_DNA"/>
</dbReference>
<evidence type="ECO:0000313" key="1">
    <source>
        <dbReference type="EMBL" id="MDJ1135421.1"/>
    </source>
</evidence>
<reference evidence="1 2" key="1">
    <citation type="submission" date="2023-05" db="EMBL/GenBank/DDBJ databases">
        <title>Streptantibioticus silvisoli sp. nov., acidotolerant actinomycetes 1 from pine litter.</title>
        <authorList>
            <person name="Swiecimska M."/>
            <person name="Golinska P."/>
            <person name="Sangal V."/>
            <person name="Wachnowicz B."/>
            <person name="Goodfellow M."/>
        </authorList>
    </citation>
    <scope>NUCLEOTIDE SEQUENCE [LARGE SCALE GENOMIC DNA]</scope>
    <source>
        <strain evidence="1 2">DSM 42109</strain>
    </source>
</reference>
<accession>A0ABT7A294</accession>
<proteinExistence type="predicted"/>
<dbReference type="RefSeq" id="WP_274043150.1">
    <property type="nucleotide sequence ID" value="NZ_JANCPR020000029.1"/>
</dbReference>
<comment type="caution">
    <text evidence="1">The sequence shown here is derived from an EMBL/GenBank/DDBJ whole genome shotgun (WGS) entry which is preliminary data.</text>
</comment>
<protein>
    <recommendedName>
        <fullName evidence="3">Transposase</fullName>
    </recommendedName>
</protein>
<name>A0ABT7A294_9ACTN</name>